<proteinExistence type="predicted"/>
<reference evidence="2" key="1">
    <citation type="submission" date="2022-01" db="EMBL/GenBank/DDBJ databases">
        <authorList>
            <person name="Wang Y."/>
        </authorList>
    </citation>
    <scope>NUCLEOTIDE SEQUENCE</scope>
    <source>
        <strain evidence="2">WB101</strain>
    </source>
</reference>
<dbReference type="RefSeq" id="WP_237853652.1">
    <property type="nucleotide sequence ID" value="NZ_JAKLWS010000009.1"/>
</dbReference>
<gene>
    <name evidence="2" type="ORF">L6773_09245</name>
</gene>
<dbReference type="PANTHER" id="PTHR43762:SF1">
    <property type="entry name" value="D-ARABINONO-1,4-LACTONE OXIDASE"/>
    <property type="match status" value="1"/>
</dbReference>
<organism evidence="2 3">
    <name type="scientific">Rhodohalobacter sulfatireducens</name>
    <dbReference type="NCBI Taxonomy" id="2911366"/>
    <lineage>
        <taxon>Bacteria</taxon>
        <taxon>Pseudomonadati</taxon>
        <taxon>Balneolota</taxon>
        <taxon>Balneolia</taxon>
        <taxon>Balneolales</taxon>
        <taxon>Balneolaceae</taxon>
        <taxon>Rhodohalobacter</taxon>
    </lineage>
</organism>
<evidence type="ECO:0000259" key="1">
    <source>
        <dbReference type="PROSITE" id="PS51387"/>
    </source>
</evidence>
<comment type="caution">
    <text evidence="2">The sequence shown here is derived from an EMBL/GenBank/DDBJ whole genome shotgun (WGS) entry which is preliminary data.</text>
</comment>
<dbReference type="Pfam" id="PF01565">
    <property type="entry name" value="FAD_binding_4"/>
    <property type="match status" value="1"/>
</dbReference>
<dbReference type="InterPro" id="IPR016169">
    <property type="entry name" value="FAD-bd_PCMH_sub2"/>
</dbReference>
<dbReference type="Gene3D" id="3.30.465.10">
    <property type="match status" value="1"/>
</dbReference>
<dbReference type="InterPro" id="IPR016166">
    <property type="entry name" value="FAD-bd_PCMH"/>
</dbReference>
<evidence type="ECO:0000313" key="2">
    <source>
        <dbReference type="EMBL" id="MCG2588750.1"/>
    </source>
</evidence>
<protein>
    <submittedName>
        <fullName evidence="2">FAD-binding oxidoreductase</fullName>
    </submittedName>
</protein>
<name>A0ABS9KD52_9BACT</name>
<feature type="domain" description="FAD-binding PCMH-type" evidence="1">
    <location>
        <begin position="9"/>
        <end position="175"/>
    </location>
</feature>
<sequence>MKISGWGRYPVIDSDIIHYHSEDSLFKSIDKHEPIIAHGFGRSYGDSALSESILKMRPAKRMLQFDQVSGRLTCEGGVLLSEILKTFLPRGWFLKVSPGTKFVTVGGAIASDVHGKNHHQTGAFSESVSEFSLMLPNGSVKTCSRSENKELFHATCGGMGLTGIILKATIKLQKVQSSTISQQVIKTASLRETFQAFEKFSDEPYSVAWMDCTATGDSLGRGLLNVGHFNDVGDFNYKPPGNFEVPIAFPSFLINNGSIKLFNQFYYNKNFKKVSNSKVSVDSFFYPLDKLKNWNRLYGQKGPLQYQFVLPKENSFEGIKEILTYLQRNNVYSPLGVLKLFGKQNKNLLSFPMEGYTLALDFKVDDKILSLLNDLDKKITEWGGRIYLAKDSRMSEEVFDSGYPKADKFRSIREHYGMNELFNSLQSKRLNL</sequence>
<dbReference type="SUPFAM" id="SSF56176">
    <property type="entry name" value="FAD-binding/transporter-associated domain-like"/>
    <property type="match status" value="1"/>
</dbReference>
<dbReference type="EMBL" id="JAKLWS010000009">
    <property type="protein sequence ID" value="MCG2588750.1"/>
    <property type="molecule type" value="Genomic_DNA"/>
</dbReference>
<dbReference type="Proteomes" id="UP001165366">
    <property type="component" value="Unassembled WGS sequence"/>
</dbReference>
<dbReference type="InterPro" id="IPR006094">
    <property type="entry name" value="Oxid_FAD_bind_N"/>
</dbReference>
<dbReference type="PROSITE" id="PS51387">
    <property type="entry name" value="FAD_PCMH"/>
    <property type="match status" value="1"/>
</dbReference>
<evidence type="ECO:0000313" key="3">
    <source>
        <dbReference type="Proteomes" id="UP001165366"/>
    </source>
</evidence>
<keyword evidence="3" id="KW-1185">Reference proteome</keyword>
<dbReference type="InterPro" id="IPR010031">
    <property type="entry name" value="FAD_lactone_oxidase-like"/>
</dbReference>
<accession>A0ABS9KD52</accession>
<dbReference type="PANTHER" id="PTHR43762">
    <property type="entry name" value="L-GULONOLACTONE OXIDASE"/>
    <property type="match status" value="1"/>
</dbReference>
<dbReference type="InterPro" id="IPR036318">
    <property type="entry name" value="FAD-bd_PCMH-like_sf"/>
</dbReference>
<reference evidence="2" key="2">
    <citation type="submission" date="2024-05" db="EMBL/GenBank/DDBJ databases">
        <title>Rhodohalobacter halophilus gen. nov., sp. nov., a moderately halophilic member of the family Balneolaceae.</title>
        <authorList>
            <person name="Xia J."/>
        </authorList>
    </citation>
    <scope>NUCLEOTIDE SEQUENCE</scope>
    <source>
        <strain evidence="2">WB101</strain>
    </source>
</reference>